<dbReference type="Proteomes" id="UP000623958">
    <property type="component" value="Unassembled WGS sequence"/>
</dbReference>
<protein>
    <submittedName>
        <fullName evidence="2">Uncharacterized protein</fullName>
    </submittedName>
</protein>
<gene>
    <name evidence="2" type="ORF">GCM10009090_28490</name>
</gene>
<dbReference type="RefSeq" id="WP_140723038.1">
    <property type="nucleotide sequence ID" value="NZ_BNBA01000025.1"/>
</dbReference>
<name>A0A919FA59_9XANT</name>
<accession>A0A919FA59</accession>
<reference evidence="2" key="2">
    <citation type="submission" date="2020-09" db="EMBL/GenBank/DDBJ databases">
        <authorList>
            <person name="Sun Q."/>
            <person name="Ohkuma M."/>
        </authorList>
    </citation>
    <scope>NUCLEOTIDE SEQUENCE</scope>
    <source>
        <strain evidence="2">JCM 13306</strain>
    </source>
</reference>
<proteinExistence type="predicted"/>
<feature type="region of interest" description="Disordered" evidence="1">
    <location>
        <begin position="88"/>
        <end position="121"/>
    </location>
</feature>
<reference evidence="2" key="1">
    <citation type="journal article" date="2014" name="Int. J. Syst. Evol. Microbiol.">
        <title>Complete genome sequence of Corynebacterium casei LMG S-19264T (=DSM 44701T), isolated from a smear-ripened cheese.</title>
        <authorList>
            <consortium name="US DOE Joint Genome Institute (JGI-PGF)"/>
            <person name="Walter F."/>
            <person name="Albersmeier A."/>
            <person name="Kalinowski J."/>
            <person name="Ruckert C."/>
        </authorList>
    </citation>
    <scope>NUCLEOTIDE SEQUENCE</scope>
    <source>
        <strain evidence="2">JCM 13306</strain>
    </source>
</reference>
<keyword evidence="3" id="KW-1185">Reference proteome</keyword>
<evidence type="ECO:0000256" key="1">
    <source>
        <dbReference type="SAM" id="MobiDB-lite"/>
    </source>
</evidence>
<organism evidence="2 3">
    <name type="scientific">Xanthomonas boreopolis</name>
    <dbReference type="NCBI Taxonomy" id="86183"/>
    <lineage>
        <taxon>Bacteria</taxon>
        <taxon>Pseudomonadati</taxon>
        <taxon>Pseudomonadota</taxon>
        <taxon>Gammaproteobacteria</taxon>
        <taxon>Lysobacterales</taxon>
        <taxon>Lysobacteraceae</taxon>
        <taxon>Xanthomonas</taxon>
    </lineage>
</organism>
<dbReference type="AlphaFoldDB" id="A0A919FA59"/>
<comment type="caution">
    <text evidence="2">The sequence shown here is derived from an EMBL/GenBank/DDBJ whole genome shotgun (WGS) entry which is preliminary data.</text>
</comment>
<evidence type="ECO:0000313" key="2">
    <source>
        <dbReference type="EMBL" id="GHH57399.1"/>
    </source>
</evidence>
<evidence type="ECO:0000313" key="3">
    <source>
        <dbReference type="Proteomes" id="UP000623958"/>
    </source>
</evidence>
<sequence>MTPAEDASAPAPSMEAYNRGVLAQIEDRIMQGLRASMRTAEYCVVRNATTGVCAVVASGTTGEDPHRVFGPAEFAECLHYINTTVVTRMAEQPERHRRHHASRRPQPDPPSPCNAPERNQE</sequence>
<dbReference type="EMBL" id="BNBA01000025">
    <property type="protein sequence ID" value="GHH57399.1"/>
    <property type="molecule type" value="Genomic_DNA"/>
</dbReference>